<reference evidence="1" key="1">
    <citation type="submission" date="2019-03" db="EMBL/GenBank/DDBJ databases">
        <title>Single cell metagenomics reveals metabolic interactions within the superorganism composed of flagellate Streblomastix strix and complex community of Bacteroidetes bacteria on its surface.</title>
        <authorList>
            <person name="Treitli S.C."/>
            <person name="Kolisko M."/>
            <person name="Husnik F."/>
            <person name="Keeling P."/>
            <person name="Hampl V."/>
        </authorList>
    </citation>
    <scope>NUCLEOTIDE SEQUENCE</scope>
    <source>
        <strain evidence="1">STM</strain>
    </source>
</reference>
<sequence>MDKGNITICLCASRSIIDKESIVEVSQILNEAGYTITIEADFVTNREGLKPRFPKRLRPCPNSSPALKTGYY</sequence>
<proteinExistence type="predicted"/>
<dbReference type="AlphaFoldDB" id="A0A5J4PNX0"/>
<evidence type="ECO:0000313" key="1">
    <source>
        <dbReference type="EMBL" id="KAA6310239.1"/>
    </source>
</evidence>
<dbReference type="EMBL" id="SNRY01007528">
    <property type="protein sequence ID" value="KAA6310239.1"/>
    <property type="molecule type" value="Genomic_DNA"/>
</dbReference>
<protein>
    <submittedName>
        <fullName evidence="1">Uncharacterized protein</fullName>
    </submittedName>
</protein>
<gene>
    <name evidence="1" type="ORF">EZS27_038423</name>
</gene>
<organism evidence="1">
    <name type="scientific">termite gut metagenome</name>
    <dbReference type="NCBI Taxonomy" id="433724"/>
    <lineage>
        <taxon>unclassified sequences</taxon>
        <taxon>metagenomes</taxon>
        <taxon>organismal metagenomes</taxon>
    </lineage>
</organism>
<accession>A0A5J4PNX0</accession>
<name>A0A5J4PNX0_9ZZZZ</name>
<feature type="non-terminal residue" evidence="1">
    <location>
        <position position="1"/>
    </location>
</feature>
<comment type="caution">
    <text evidence="1">The sequence shown here is derived from an EMBL/GenBank/DDBJ whole genome shotgun (WGS) entry which is preliminary data.</text>
</comment>